<gene>
    <name evidence="3" type="ORF">PAMC26510_13860</name>
    <name evidence="2" type="ORF">PAMC26577_26600</name>
</gene>
<accession>A0A242MW33</accession>
<protein>
    <submittedName>
        <fullName evidence="3">General stress protein</fullName>
    </submittedName>
</protein>
<dbReference type="InterPro" id="IPR038725">
    <property type="entry name" value="YdaG_split_barrel_FMN-bd"/>
</dbReference>
<evidence type="ECO:0000259" key="1">
    <source>
        <dbReference type="Pfam" id="PF16242"/>
    </source>
</evidence>
<dbReference type="SUPFAM" id="SSF50475">
    <property type="entry name" value="FMN-binding split barrel"/>
    <property type="match status" value="1"/>
</dbReference>
<dbReference type="AlphaFoldDB" id="A0A242MW33"/>
<organism evidence="3 4">
    <name type="scientific">Caballeronia sordidicola</name>
    <name type="common">Burkholderia sordidicola</name>
    <dbReference type="NCBI Taxonomy" id="196367"/>
    <lineage>
        <taxon>Bacteria</taxon>
        <taxon>Pseudomonadati</taxon>
        <taxon>Pseudomonadota</taxon>
        <taxon>Betaproteobacteria</taxon>
        <taxon>Burkholderiales</taxon>
        <taxon>Burkholderiaceae</taxon>
        <taxon>Caballeronia</taxon>
    </lineage>
</organism>
<dbReference type="RefSeq" id="WP_062001412.1">
    <property type="nucleotide sequence ID" value="NZ_MSRG01000023.1"/>
</dbReference>
<dbReference type="Proteomes" id="UP000194546">
    <property type="component" value="Unassembled WGS sequence"/>
</dbReference>
<comment type="caution">
    <text evidence="3">The sequence shown here is derived from an EMBL/GenBank/DDBJ whole genome shotgun (WGS) entry which is preliminary data.</text>
</comment>
<name>A0A242MW33_CABSO</name>
<dbReference type="InterPro" id="IPR012349">
    <property type="entry name" value="Split_barrel_FMN-bd"/>
</dbReference>
<dbReference type="Pfam" id="PF16242">
    <property type="entry name" value="Pyrid_ox_like"/>
    <property type="match status" value="1"/>
</dbReference>
<evidence type="ECO:0000313" key="3">
    <source>
        <dbReference type="EMBL" id="OTP75522.1"/>
    </source>
</evidence>
<dbReference type="Proteomes" id="UP000195221">
    <property type="component" value="Unassembled WGS sequence"/>
</dbReference>
<dbReference type="PANTHER" id="PTHR34818:SF1">
    <property type="entry name" value="PROTEIN BLI-3"/>
    <property type="match status" value="1"/>
</dbReference>
<evidence type="ECO:0000313" key="2">
    <source>
        <dbReference type="EMBL" id="OTP70628.1"/>
    </source>
</evidence>
<dbReference type="EMBL" id="NBTZ01000106">
    <property type="protein sequence ID" value="OTP70628.1"/>
    <property type="molecule type" value="Genomic_DNA"/>
</dbReference>
<dbReference type="Gene3D" id="2.30.110.10">
    <property type="entry name" value="Electron Transport, Fmn-binding Protein, Chain A"/>
    <property type="match status" value="1"/>
</dbReference>
<evidence type="ECO:0000313" key="5">
    <source>
        <dbReference type="Proteomes" id="UP000195221"/>
    </source>
</evidence>
<reference evidence="3 4" key="1">
    <citation type="submission" date="2017-03" db="EMBL/GenBank/DDBJ databases">
        <title>Genome analysis of strain PAMC 26510.</title>
        <authorList>
            <person name="Oh H.-M."/>
            <person name="Yang J.-A."/>
        </authorList>
    </citation>
    <scope>NUCLEOTIDE SEQUENCE [LARGE SCALE GENOMIC DNA]</scope>
    <source>
        <strain evidence="3 4">PAMC 26510</strain>
    </source>
</reference>
<reference evidence="2 5" key="2">
    <citation type="submission" date="2017-03" db="EMBL/GenBank/DDBJ databases">
        <title>Genome analysis of strain PAMC 26577.</title>
        <authorList>
            <person name="Oh H.-M."/>
            <person name="Yang J.-A."/>
        </authorList>
    </citation>
    <scope>NUCLEOTIDE SEQUENCE [LARGE SCALE GENOMIC DNA]</scope>
    <source>
        <strain evidence="2 5">PAMC 26577</strain>
    </source>
</reference>
<dbReference type="EMBL" id="NBTY01000073">
    <property type="protein sequence ID" value="OTP75522.1"/>
    <property type="molecule type" value="Genomic_DNA"/>
</dbReference>
<sequence length="144" mass="15950">MAAMTLADVSKTMAKIDFAMLSTRSANGEISSRPMSNNGDVEYDGDSYFFTSEETHTVADIQRDPVVGLTFTGAKHLLGKPGVFLAIEGRAELIREKPAIKAHWSKEIDRWFEEGFNTPGVVLIKVTAKRLHYWDGEEDGEVAL</sequence>
<proteinExistence type="predicted"/>
<evidence type="ECO:0000313" key="4">
    <source>
        <dbReference type="Proteomes" id="UP000194546"/>
    </source>
</evidence>
<feature type="domain" description="General stress protein FMN-binding split barrel" evidence="1">
    <location>
        <begin position="8"/>
        <end position="137"/>
    </location>
</feature>
<dbReference type="InterPro" id="IPR052917">
    <property type="entry name" value="Stress-Dev_Protein"/>
</dbReference>
<dbReference type="PANTHER" id="PTHR34818">
    <property type="entry name" value="PROTEIN BLI-3"/>
    <property type="match status" value="1"/>
</dbReference>